<feature type="region of interest" description="Disordered" evidence="8">
    <location>
        <begin position="145"/>
        <end position="177"/>
    </location>
</feature>
<reference evidence="12" key="1">
    <citation type="submission" date="2017-01" db="EMBL/GenBank/DDBJ databases">
        <title>Comparative genomics of anhydrobiosis in the tardigrade Hypsibius dujardini.</title>
        <authorList>
            <person name="Yoshida Y."/>
            <person name="Koutsovoulos G."/>
            <person name="Laetsch D."/>
            <person name="Stevens L."/>
            <person name="Kumar S."/>
            <person name="Horikawa D."/>
            <person name="Ishino K."/>
            <person name="Komine S."/>
            <person name="Tomita M."/>
            <person name="Blaxter M."/>
            <person name="Arakawa K."/>
        </authorList>
    </citation>
    <scope>NUCLEOTIDE SEQUENCE [LARGE SCALE GENOMIC DNA]</scope>
    <source>
        <strain evidence="12">Z151</strain>
    </source>
</reference>
<dbReference type="FunFam" id="1.10.10.10:FF:000360">
    <property type="entry name" value="Transcription factor Dp-1, a"/>
    <property type="match status" value="1"/>
</dbReference>
<accession>A0A1W0X8A0</accession>
<proteinExistence type="inferred from homology"/>
<dbReference type="InterPro" id="IPR036390">
    <property type="entry name" value="WH_DNA-bd_sf"/>
</dbReference>
<dbReference type="GO" id="GO:0000977">
    <property type="term" value="F:RNA polymerase II transcription regulatory region sequence-specific DNA binding"/>
    <property type="evidence" value="ECO:0007669"/>
    <property type="project" value="TreeGrafter"/>
</dbReference>
<dbReference type="InterPro" id="IPR037241">
    <property type="entry name" value="E2F-DP_heterodim"/>
</dbReference>
<name>A0A1W0X8A0_HYPEX</name>
<evidence type="ECO:0000259" key="9">
    <source>
        <dbReference type="SMART" id="SM01138"/>
    </source>
</evidence>
<dbReference type="SUPFAM" id="SSF46785">
    <property type="entry name" value="Winged helix' DNA-binding domain"/>
    <property type="match status" value="1"/>
</dbReference>
<dbReference type="EMBL" id="MTYJ01000010">
    <property type="protein sequence ID" value="OQV23634.1"/>
    <property type="molecule type" value="Genomic_DNA"/>
</dbReference>
<evidence type="ECO:0000256" key="8">
    <source>
        <dbReference type="SAM" id="MobiDB-lite"/>
    </source>
</evidence>
<dbReference type="InterPro" id="IPR015648">
    <property type="entry name" value="Transcrpt_fac_DP"/>
</dbReference>
<dbReference type="Pfam" id="PF08781">
    <property type="entry name" value="DP"/>
    <property type="match status" value="1"/>
</dbReference>
<dbReference type="InterPro" id="IPR003316">
    <property type="entry name" value="E2F_WHTH_DNA-bd_dom"/>
</dbReference>
<evidence type="ECO:0000256" key="4">
    <source>
        <dbReference type="ARBA" id="ARBA00023125"/>
    </source>
</evidence>
<evidence type="ECO:0000256" key="3">
    <source>
        <dbReference type="ARBA" id="ARBA00023015"/>
    </source>
</evidence>
<dbReference type="SMART" id="SM01138">
    <property type="entry name" value="DP"/>
    <property type="match status" value="1"/>
</dbReference>
<protein>
    <submittedName>
        <fullName evidence="11">Transcription factor Dp-1</fullName>
    </submittedName>
</protein>
<sequence length="757" mass="81334">MVVMSFSMNSTCQIPLYIFISAGYATRKPGVTLHLNLFALVHYVATSIVFLTMNKDYCDKVAVLWARLRSTSTIMAEAPRKDATGTGTQPRVVQHLSLVSSIWTSTKNALTGGATTRRNAAVPCVLMRSSFPVYLNSVMSKQPAQAGAGPSVQSTAAPTTTTSPATLTPSSSSSTSHLPKYFTLSSTKVNFVATATPKAVPSLLKTVMGPSTITGVRAANPQVAVGTASTSATPATITTTSKVLSGSGTSQTVRFPMTFNIPTSANGKNGVIPVVLSPSTAGRPAGPSGVKAAAPLSAPLATTPITPSAPRQSGAVAAAARKRARMEAAGVTYSGKKVKTEEGGSSKKSAAELAASRRRRRTTEDGVKGLRYFATKVCDKVREKNLTSYNAVAEDLVQEYSDPHPSKSREEVACEQKNIRRRVYDALNVLMAINVIAKERKQIRWVGLPRSLNEAGIPKRENLQERKRNLQSLRQRLFHSSLQLIGLKELAEDNKAHKAAILAAEFEAAKESPFYDIKRAEIANAAIASELDQDESQHIHMPFLFVTCGNRCEVECGVSTDQKEYELQFSEPFKIVEDTEVLRNMSLVRALDKGEYGVEEVKKAVQQLPTFMTNRFIGLLNDHQDKIKKLNESIRQQEAARAAAVLDAKKKQQQFKAVQNVLNGKVAIAPMPIKIEEGLAEHSPSTSVPEATASSSAADLFHTVSQPHCAPIASLQTGSPITLKPAYYIQVSKVPPVPQKVVPSVATTSTTMPAGSS</sequence>
<evidence type="ECO:0000256" key="6">
    <source>
        <dbReference type="ARBA" id="ARBA00023242"/>
    </source>
</evidence>
<keyword evidence="5 7" id="KW-0804">Transcription</keyword>
<dbReference type="GO" id="GO:0005634">
    <property type="term" value="C:nucleus"/>
    <property type="evidence" value="ECO:0007669"/>
    <property type="project" value="UniProtKB-SubCell"/>
</dbReference>
<dbReference type="Proteomes" id="UP000192578">
    <property type="component" value="Unassembled WGS sequence"/>
</dbReference>
<keyword evidence="3 7" id="KW-0805">Transcription regulation</keyword>
<dbReference type="GO" id="GO:0000981">
    <property type="term" value="F:DNA-binding transcription factor activity, RNA polymerase II-specific"/>
    <property type="evidence" value="ECO:0007669"/>
    <property type="project" value="TreeGrafter"/>
</dbReference>
<evidence type="ECO:0000259" key="10">
    <source>
        <dbReference type="SMART" id="SM01372"/>
    </source>
</evidence>
<dbReference type="GO" id="GO:0051726">
    <property type="term" value="P:regulation of cell cycle"/>
    <property type="evidence" value="ECO:0007669"/>
    <property type="project" value="InterPro"/>
</dbReference>
<evidence type="ECO:0000313" key="11">
    <source>
        <dbReference type="EMBL" id="OQV23634.1"/>
    </source>
</evidence>
<dbReference type="Gene3D" id="1.20.140.80">
    <property type="entry name" value="Transcription factor DP"/>
    <property type="match status" value="1"/>
</dbReference>
<dbReference type="PANTHER" id="PTHR12548:SF9">
    <property type="entry name" value="TRANSCRIPTION FACTOR DP"/>
    <property type="match status" value="1"/>
</dbReference>
<keyword evidence="12" id="KW-1185">Reference proteome</keyword>
<evidence type="ECO:0000256" key="7">
    <source>
        <dbReference type="RuleBase" id="RU003796"/>
    </source>
</evidence>
<feature type="domain" description="E2F/DP family winged-helix DNA-binding" evidence="10">
    <location>
        <begin position="365"/>
        <end position="447"/>
    </location>
</feature>
<dbReference type="OrthoDB" id="552115at2759"/>
<dbReference type="InterPro" id="IPR036388">
    <property type="entry name" value="WH-like_DNA-bd_sf"/>
</dbReference>
<dbReference type="Pfam" id="PF02319">
    <property type="entry name" value="WHD_E2F_TDP"/>
    <property type="match status" value="1"/>
</dbReference>
<keyword evidence="6 7" id="KW-0539">Nucleus</keyword>
<feature type="compositionally biased region" description="Low complexity" evidence="8">
    <location>
        <begin position="154"/>
        <end position="176"/>
    </location>
</feature>
<comment type="similarity">
    <text evidence="2 7">Belongs to the E2F/DP family.</text>
</comment>
<dbReference type="PANTHER" id="PTHR12548">
    <property type="entry name" value="TRANSCRIPTION FACTOR DP"/>
    <property type="match status" value="1"/>
</dbReference>
<feature type="domain" description="Transcription factor DP C-terminal" evidence="9">
    <location>
        <begin position="459"/>
        <end position="625"/>
    </location>
</feature>
<dbReference type="InterPro" id="IPR038168">
    <property type="entry name" value="TF_DP_C_sf"/>
</dbReference>
<dbReference type="GO" id="GO:0005667">
    <property type="term" value="C:transcription regulator complex"/>
    <property type="evidence" value="ECO:0007669"/>
    <property type="project" value="InterPro"/>
</dbReference>
<keyword evidence="4 7" id="KW-0238">DNA-binding</keyword>
<feature type="region of interest" description="Disordered" evidence="8">
    <location>
        <begin position="336"/>
        <end position="362"/>
    </location>
</feature>
<dbReference type="AlphaFoldDB" id="A0A1W0X8A0"/>
<evidence type="ECO:0000256" key="1">
    <source>
        <dbReference type="ARBA" id="ARBA00004123"/>
    </source>
</evidence>
<gene>
    <name evidence="11" type="ORF">BV898_02377</name>
</gene>
<dbReference type="SMART" id="SM01372">
    <property type="entry name" value="E2F_TDP"/>
    <property type="match status" value="1"/>
</dbReference>
<comment type="subcellular location">
    <subcellularLocation>
        <location evidence="1 7">Nucleus</location>
    </subcellularLocation>
</comment>
<comment type="caution">
    <text evidence="11">The sequence shown here is derived from an EMBL/GenBank/DDBJ whole genome shotgun (WGS) entry which is preliminary data.</text>
</comment>
<evidence type="ECO:0000256" key="5">
    <source>
        <dbReference type="ARBA" id="ARBA00023163"/>
    </source>
</evidence>
<dbReference type="InterPro" id="IPR014889">
    <property type="entry name" value="Transc_factor_DP_C"/>
</dbReference>
<dbReference type="SUPFAM" id="SSF144074">
    <property type="entry name" value="E2F-DP heterodimerization region"/>
    <property type="match status" value="1"/>
</dbReference>
<evidence type="ECO:0000256" key="2">
    <source>
        <dbReference type="ARBA" id="ARBA00010940"/>
    </source>
</evidence>
<evidence type="ECO:0000313" key="12">
    <source>
        <dbReference type="Proteomes" id="UP000192578"/>
    </source>
</evidence>
<dbReference type="Gene3D" id="1.10.10.10">
    <property type="entry name" value="Winged helix-like DNA-binding domain superfamily/Winged helix DNA-binding domain"/>
    <property type="match status" value="1"/>
</dbReference>
<organism evidence="11 12">
    <name type="scientific">Hypsibius exemplaris</name>
    <name type="common">Freshwater tardigrade</name>
    <dbReference type="NCBI Taxonomy" id="2072580"/>
    <lineage>
        <taxon>Eukaryota</taxon>
        <taxon>Metazoa</taxon>
        <taxon>Ecdysozoa</taxon>
        <taxon>Tardigrada</taxon>
        <taxon>Eutardigrada</taxon>
        <taxon>Parachela</taxon>
        <taxon>Hypsibioidea</taxon>
        <taxon>Hypsibiidae</taxon>
        <taxon>Hypsibius</taxon>
    </lineage>
</organism>